<sequence>MFLCVAVKRCHIRRYATGPRPLSLLSRDAFLASSQNNSRFEQLSKMVLSSHIKLIPDDHKPIDGDRINSEQTLPRTTDFKSHEDLSNVPSWRRTPTLWIRVGKKLIRLYRDSVVYTFKLHRSAPRISLPKLLQQLELGDAKSEPLPSRKSFVENAVRVKEFRKIPVFILCLIVFEELTAVLMYIWPQIAIHRCLGIKGFRKISKKFARKDMDLAKHPQYKTAYTLNRHQKLELLNSLFANKTPRWKFNLWAKFQVADKLEQEICKTLQYLIIDDSLLLKEITSEKKLALTYNELVNCILERQLYETHEDLNEMVNDPKTRQVLLWRLVSYLSFRFDGVLTPVSNISGSEGKTFTTKWGVNNVALLNYPGTTPTLIQLDHLPLLTESN</sequence>
<dbReference type="Proteomes" id="UP000006310">
    <property type="component" value="Chromosome 7"/>
</dbReference>
<keyword evidence="1" id="KW-1133">Transmembrane helix</keyword>
<evidence type="ECO:0000313" key="2">
    <source>
        <dbReference type="EMBL" id="CCK71333.1"/>
    </source>
</evidence>
<evidence type="ECO:0000313" key="3">
    <source>
        <dbReference type="Proteomes" id="UP000006310"/>
    </source>
</evidence>
<dbReference type="KEGG" id="kng:KNAG_0G02770"/>
<evidence type="ECO:0008006" key="4">
    <source>
        <dbReference type="Google" id="ProtNLM"/>
    </source>
</evidence>
<keyword evidence="3" id="KW-1185">Reference proteome</keyword>
<dbReference type="eggNOG" id="ENOG502S645">
    <property type="taxonomic scope" value="Eukaryota"/>
</dbReference>
<dbReference type="RefSeq" id="XP_022465579.1">
    <property type="nucleotide sequence ID" value="XM_022609155.1"/>
</dbReference>
<evidence type="ECO:0000256" key="1">
    <source>
        <dbReference type="SAM" id="Phobius"/>
    </source>
</evidence>
<dbReference type="OrthoDB" id="73691at2759"/>
<dbReference type="GeneID" id="34527057"/>
<feature type="transmembrane region" description="Helical" evidence="1">
    <location>
        <begin position="166"/>
        <end position="185"/>
    </location>
</feature>
<gene>
    <name evidence="2" type="primary">KNAG0G02770</name>
    <name evidence="2" type="ordered locus">KNAG_0G02770</name>
</gene>
<dbReference type="HOGENOM" id="CLU_061833_0_0_1"/>
<accession>J7RNX4</accession>
<reference evidence="2 3" key="1">
    <citation type="journal article" date="2011" name="Proc. Natl. Acad. Sci. U.S.A.">
        <title>Evolutionary erosion of yeast sex chromosomes by mating-type switching accidents.</title>
        <authorList>
            <person name="Gordon J.L."/>
            <person name="Armisen D."/>
            <person name="Proux-Wera E."/>
            <person name="Oheigeartaigh S.S."/>
            <person name="Byrne K.P."/>
            <person name="Wolfe K.H."/>
        </authorList>
    </citation>
    <scope>NUCLEOTIDE SEQUENCE [LARGE SCALE GENOMIC DNA]</scope>
    <source>
        <strain evidence="3">ATCC MYA-139 / BCRC 22969 / CBS 8797 / CCRC 22969 / KCTC 17520 / NBRC 10181 / NCYC 3082</strain>
    </source>
</reference>
<name>J7RNX4_HUIN7</name>
<keyword evidence="1" id="KW-0812">Transmembrane</keyword>
<reference evidence="3" key="2">
    <citation type="submission" date="2012-08" db="EMBL/GenBank/DDBJ databases">
        <title>Genome sequence of Kazachstania naganishii.</title>
        <authorList>
            <person name="Gordon J.L."/>
            <person name="Armisen D."/>
            <person name="Proux-Wera E."/>
            <person name="OhEigeartaigh S.S."/>
            <person name="Byrne K.P."/>
            <person name="Wolfe K.H."/>
        </authorList>
    </citation>
    <scope>NUCLEOTIDE SEQUENCE [LARGE SCALE GENOMIC DNA]</scope>
    <source>
        <strain evidence="3">ATCC MYA-139 / BCRC 22969 / CBS 8797 / CCRC 22969 / KCTC 17520 / NBRC 10181 / NCYC 3082</strain>
    </source>
</reference>
<dbReference type="AlphaFoldDB" id="J7RNX4"/>
<proteinExistence type="predicted"/>
<protein>
    <recommendedName>
        <fullName evidence="4">Letm1 RBD domain-containing protein</fullName>
    </recommendedName>
</protein>
<dbReference type="STRING" id="1071383.J7RNX4"/>
<organism evidence="2 3">
    <name type="scientific">Huiozyma naganishii (strain ATCC MYA-139 / BCRC 22969 / CBS 8797 / KCTC 17520 / NBRC 10181 / NCYC 3082 / Yp74L-3)</name>
    <name type="common">Yeast</name>
    <name type="synonym">Kazachstania naganishii</name>
    <dbReference type="NCBI Taxonomy" id="1071383"/>
    <lineage>
        <taxon>Eukaryota</taxon>
        <taxon>Fungi</taxon>
        <taxon>Dikarya</taxon>
        <taxon>Ascomycota</taxon>
        <taxon>Saccharomycotina</taxon>
        <taxon>Saccharomycetes</taxon>
        <taxon>Saccharomycetales</taxon>
        <taxon>Saccharomycetaceae</taxon>
        <taxon>Huiozyma</taxon>
    </lineage>
</organism>
<dbReference type="EMBL" id="HE978320">
    <property type="protein sequence ID" value="CCK71333.1"/>
    <property type="molecule type" value="Genomic_DNA"/>
</dbReference>
<keyword evidence="1" id="KW-0472">Membrane</keyword>